<dbReference type="GO" id="GO:0016787">
    <property type="term" value="F:hydrolase activity"/>
    <property type="evidence" value="ECO:0007669"/>
    <property type="project" value="UniProtKB-KW"/>
</dbReference>
<dbReference type="GO" id="GO:0003723">
    <property type="term" value="F:RNA binding"/>
    <property type="evidence" value="ECO:0007669"/>
    <property type="project" value="UniProtKB-UniRule"/>
</dbReference>
<dbReference type="AlphaFoldDB" id="A0A914WIM6"/>
<dbReference type="WBParaSite" id="PSAMB.scaffold4272size15156.g23855.t1">
    <property type="protein sequence ID" value="PSAMB.scaffold4272size15156.g23855.t1"/>
    <property type="gene ID" value="PSAMB.scaffold4272size15156.g23855"/>
</dbReference>
<dbReference type="InterPro" id="IPR001650">
    <property type="entry name" value="Helicase_C-like"/>
</dbReference>
<dbReference type="Pfam" id="PF00270">
    <property type="entry name" value="DEAD"/>
    <property type="match status" value="1"/>
</dbReference>
<comment type="domain">
    <text evidence="7">The Q motif is unique to and characteristic of the DEAD box family of RNA helicases and controls ATP binding and hydrolysis.</text>
</comment>
<evidence type="ECO:0000256" key="2">
    <source>
        <dbReference type="ARBA" id="ARBA00022801"/>
    </source>
</evidence>
<feature type="compositionally biased region" description="Basic and acidic residues" evidence="8">
    <location>
        <begin position="39"/>
        <end position="48"/>
    </location>
</feature>
<dbReference type="Proteomes" id="UP000887566">
    <property type="component" value="Unplaced"/>
</dbReference>
<feature type="short sequence motif" description="Q motif" evidence="6">
    <location>
        <begin position="175"/>
        <end position="203"/>
    </location>
</feature>
<dbReference type="InterPro" id="IPR027417">
    <property type="entry name" value="P-loop_NTPase"/>
</dbReference>
<evidence type="ECO:0000256" key="3">
    <source>
        <dbReference type="ARBA" id="ARBA00022806"/>
    </source>
</evidence>
<evidence type="ECO:0000256" key="5">
    <source>
        <dbReference type="ARBA" id="ARBA00022884"/>
    </source>
</evidence>
<protein>
    <recommendedName>
        <fullName evidence="7">ATP-dependent RNA helicase</fullName>
        <ecNumber evidence="7">3.6.4.13</ecNumber>
    </recommendedName>
</protein>
<feature type="domain" description="DEAD-box RNA helicase Q" evidence="11">
    <location>
        <begin position="175"/>
        <end position="203"/>
    </location>
</feature>
<dbReference type="PROSITE" id="PS51192">
    <property type="entry name" value="HELICASE_ATP_BIND_1"/>
    <property type="match status" value="1"/>
</dbReference>
<comment type="catalytic activity">
    <reaction evidence="7">
        <text>ATP + H2O = ADP + phosphate + H(+)</text>
        <dbReference type="Rhea" id="RHEA:13065"/>
        <dbReference type="ChEBI" id="CHEBI:15377"/>
        <dbReference type="ChEBI" id="CHEBI:15378"/>
        <dbReference type="ChEBI" id="CHEBI:30616"/>
        <dbReference type="ChEBI" id="CHEBI:43474"/>
        <dbReference type="ChEBI" id="CHEBI:456216"/>
        <dbReference type="EC" id="3.6.4.13"/>
    </reaction>
</comment>
<evidence type="ECO:0000313" key="13">
    <source>
        <dbReference type="WBParaSite" id="PSAMB.scaffold4272size15156.g23855.t1"/>
    </source>
</evidence>
<dbReference type="GO" id="GO:0005524">
    <property type="term" value="F:ATP binding"/>
    <property type="evidence" value="ECO:0007669"/>
    <property type="project" value="UniProtKB-UniRule"/>
</dbReference>
<dbReference type="InterPro" id="IPR011545">
    <property type="entry name" value="DEAD/DEAH_box_helicase_dom"/>
</dbReference>
<feature type="region of interest" description="Disordered" evidence="8">
    <location>
        <begin position="39"/>
        <end position="125"/>
    </location>
</feature>
<feature type="domain" description="Helicase C-terminal" evidence="10">
    <location>
        <begin position="439"/>
        <end position="586"/>
    </location>
</feature>
<evidence type="ECO:0000259" key="9">
    <source>
        <dbReference type="PROSITE" id="PS51192"/>
    </source>
</evidence>
<evidence type="ECO:0000259" key="11">
    <source>
        <dbReference type="PROSITE" id="PS51195"/>
    </source>
</evidence>
<feature type="compositionally biased region" description="Basic and acidic residues" evidence="8">
    <location>
        <begin position="90"/>
        <end position="105"/>
    </location>
</feature>
<feature type="region of interest" description="Disordered" evidence="8">
    <location>
        <begin position="139"/>
        <end position="165"/>
    </location>
</feature>
<evidence type="ECO:0000256" key="1">
    <source>
        <dbReference type="ARBA" id="ARBA00022741"/>
    </source>
</evidence>
<dbReference type="SMART" id="SM00490">
    <property type="entry name" value="HELICc"/>
    <property type="match status" value="1"/>
</dbReference>
<evidence type="ECO:0000256" key="7">
    <source>
        <dbReference type="RuleBase" id="RU365068"/>
    </source>
</evidence>
<dbReference type="PANTHER" id="PTHR24031">
    <property type="entry name" value="RNA HELICASE"/>
    <property type="match status" value="1"/>
</dbReference>
<organism evidence="12 13">
    <name type="scientific">Plectus sambesii</name>
    <dbReference type="NCBI Taxonomy" id="2011161"/>
    <lineage>
        <taxon>Eukaryota</taxon>
        <taxon>Metazoa</taxon>
        <taxon>Ecdysozoa</taxon>
        <taxon>Nematoda</taxon>
        <taxon>Chromadorea</taxon>
        <taxon>Plectida</taxon>
        <taxon>Plectina</taxon>
        <taxon>Plectoidea</taxon>
        <taxon>Plectidae</taxon>
        <taxon>Plectus</taxon>
    </lineage>
</organism>
<dbReference type="CDD" id="cd18787">
    <property type="entry name" value="SF2_C_DEAD"/>
    <property type="match status" value="1"/>
</dbReference>
<dbReference type="PROSITE" id="PS51195">
    <property type="entry name" value="Q_MOTIF"/>
    <property type="match status" value="1"/>
</dbReference>
<evidence type="ECO:0000256" key="4">
    <source>
        <dbReference type="ARBA" id="ARBA00022840"/>
    </source>
</evidence>
<keyword evidence="2 7" id="KW-0378">Hydrolase</keyword>
<evidence type="ECO:0000256" key="6">
    <source>
        <dbReference type="PROSITE-ProRule" id="PRU00552"/>
    </source>
</evidence>
<keyword evidence="12" id="KW-1185">Reference proteome</keyword>
<dbReference type="GO" id="GO:0003724">
    <property type="term" value="F:RNA helicase activity"/>
    <property type="evidence" value="ECO:0007669"/>
    <property type="project" value="UniProtKB-EC"/>
</dbReference>
<name>A0A914WIM6_9BILA</name>
<proteinExistence type="inferred from homology"/>
<keyword evidence="3 7" id="KW-0347">Helicase</keyword>
<keyword evidence="4 7" id="KW-0067">ATP-binding</keyword>
<dbReference type="Pfam" id="PF00271">
    <property type="entry name" value="Helicase_C"/>
    <property type="match status" value="1"/>
</dbReference>
<evidence type="ECO:0000256" key="8">
    <source>
        <dbReference type="SAM" id="MobiDB-lite"/>
    </source>
</evidence>
<feature type="domain" description="Helicase ATP-binding" evidence="9">
    <location>
        <begin position="207"/>
        <end position="389"/>
    </location>
</feature>
<reference evidence="13" key="1">
    <citation type="submission" date="2022-11" db="UniProtKB">
        <authorList>
            <consortium name="WormBaseParasite"/>
        </authorList>
    </citation>
    <scope>IDENTIFICATION</scope>
</reference>
<dbReference type="InterPro" id="IPR014001">
    <property type="entry name" value="Helicase_ATP-bd"/>
</dbReference>
<keyword evidence="5 7" id="KW-0694">RNA-binding</keyword>
<dbReference type="CDD" id="cd17946">
    <property type="entry name" value="DEADc_DDX24"/>
    <property type="match status" value="1"/>
</dbReference>
<accession>A0A914WIM6</accession>
<dbReference type="SMART" id="SM00487">
    <property type="entry name" value="DEXDc"/>
    <property type="match status" value="1"/>
</dbReference>
<feature type="compositionally biased region" description="Acidic residues" evidence="8">
    <location>
        <begin position="76"/>
        <end position="89"/>
    </location>
</feature>
<evidence type="ECO:0000313" key="12">
    <source>
        <dbReference type="Proteomes" id="UP000887566"/>
    </source>
</evidence>
<evidence type="ECO:0000259" key="10">
    <source>
        <dbReference type="PROSITE" id="PS51194"/>
    </source>
</evidence>
<comment type="function">
    <text evidence="7">RNA helicase.</text>
</comment>
<feature type="compositionally biased region" description="Basic residues" evidence="8">
    <location>
        <begin position="106"/>
        <end position="121"/>
    </location>
</feature>
<dbReference type="InterPro" id="IPR014014">
    <property type="entry name" value="RNA_helicase_DEAD_Q_motif"/>
</dbReference>
<sequence>MPIITPRGQWKSVEVPGDLAAGDKNFAFLCGFEEISAEDYKAGKETTAKPKKGKKGAKSEDKNGKKKKKMNQDLPSSDDDDDDVEDQQDETMKEHTVASKGVEKPAKKRRAKKPKAKKKATAKAPVVDSIPVLTEAVASNSTANRKRKISVESETSEGSVSSEAVDSSSLDIDMSAWINLYLPNEIMKALTDLKFTEPTAIQRLVCPAAIRDKLDILGAAETGSGKTLAFGIPIVARLLESVPDSKCLRALVLAPTRELAVQVKNHITTLIKYTDLKITSIVGGLSQQKQERLIKTRPDILVATPGRLWALMDNADPSSYLGDLSQLQCLVIDETDRMVEKGHFEELTYILDRIQSQAPEKKQTMVFSATLTYVHPAPKRLNSQQSQQMTPEEKIERLIEIANLRKQRKVFDLTRSFGTAETLIETRLNCDGLAEKDSNVYYLLTRHPGRTLIFTNSVDAARRLHGLLVCLNINPQPMVLHAKMHQKQRLKNLEKFAETPNSVLLATDVAARGLDIRGIEHVIHYQVPKTAEVYVHRSGRTGRAAHQGLTVLLVDPQDAQFYRRICRNLNREKDLPIFPIDSPNLMNALKARMALATEVESLDHRMHKVTSRETWFERSAREADLHMDDVDRKRERDASAEEVID</sequence>
<dbReference type="EC" id="3.6.4.13" evidence="7"/>
<dbReference type="PROSITE" id="PS51194">
    <property type="entry name" value="HELICASE_CTER"/>
    <property type="match status" value="1"/>
</dbReference>
<feature type="compositionally biased region" description="Low complexity" evidence="8">
    <location>
        <begin position="152"/>
        <end position="165"/>
    </location>
</feature>
<keyword evidence="1 7" id="KW-0547">Nucleotide-binding</keyword>
<dbReference type="Gene3D" id="3.40.50.300">
    <property type="entry name" value="P-loop containing nucleotide triphosphate hydrolases"/>
    <property type="match status" value="2"/>
</dbReference>
<comment type="similarity">
    <text evidence="7">Belongs to the DEAD box helicase family.</text>
</comment>
<dbReference type="SUPFAM" id="SSF52540">
    <property type="entry name" value="P-loop containing nucleoside triphosphate hydrolases"/>
    <property type="match status" value="1"/>
</dbReference>